<dbReference type="Gene3D" id="3.90.70.10">
    <property type="entry name" value="Cysteine proteinases"/>
    <property type="match status" value="2"/>
</dbReference>
<proteinExistence type="inferred from homology"/>
<dbReference type="InterPro" id="IPR013128">
    <property type="entry name" value="Peptidase_C1A"/>
</dbReference>
<dbReference type="InterPro" id="IPR000668">
    <property type="entry name" value="Peptidase_C1A_C"/>
</dbReference>
<dbReference type="SUPFAM" id="SSF54001">
    <property type="entry name" value="Cysteine proteinases"/>
    <property type="match status" value="2"/>
</dbReference>
<dbReference type="GO" id="GO:0008234">
    <property type="term" value="F:cysteine-type peptidase activity"/>
    <property type="evidence" value="ECO:0007669"/>
    <property type="project" value="InterPro"/>
</dbReference>
<keyword evidence="6" id="KW-1185">Reference proteome</keyword>
<feature type="chain" id="PRO_5042068389" description="Peptidase C1A papain C-terminal domain-containing protein" evidence="3">
    <location>
        <begin position="20"/>
        <end position="623"/>
    </location>
</feature>
<feature type="domain" description="Peptidase C1A papain C-terminal" evidence="4">
    <location>
        <begin position="360"/>
        <end position="607"/>
    </location>
</feature>
<dbReference type="AlphaFoldDB" id="A0AAD1U2Z8"/>
<sequence>MKFGIKLILSLCFISLSFAERDMNDGHWVNTEAIVNASPRRAPKETDIPENFSWQNKDGVNYLTLVKNQHIPQYCGSCWSFATTSVLSDRIKIQRGAIGPDINLAPQVLLSCDKVNRGCYGGWPLLAYKFIQENGITDETCSPYLAKSYRNGADCEAEHICKNCNKFGECWPMEEYPKYYVDDYGFVSGEEDMLEEVYNWGPISCTVALTEELHNYTGGIFEDKTGRKNRDHEVEIVGFGEERGVKYWEIRNSWGSNWGEEGFFKLIRGVDNLGIETNCSWGNAINTWDEGKQVIHRISDEDRTKFQKEKLYQHIKYQFTRRDLEEDVHNTRCRNDNDNYSGEQKILTPRPHEYLNSKDLPENWDWRNISGISYASTWVTNQHVPEYCGSCFLQATTASLADRFNIHRKRTDINFAFSVQSLMNCRFGGLCKTGGHPIEVYEYAHTDGLLHNSCMNYESQDINEEDRCDPINVCRDCKGPSFAEGEEDPLQNCWAVENPTKFYASEFGQLSGVEEMKAEIYKRGPISCGIKTTPSLYDYKGGIYSEVREITDLTHEISVVGWGKAENGEEYWIGRNSWGTYWGENGFFKISMYENNLGINRDCTFGVPDMKRSGLDEISLEQQ</sequence>
<evidence type="ECO:0000313" key="5">
    <source>
        <dbReference type="EMBL" id="CAI2361135.1"/>
    </source>
</evidence>
<evidence type="ECO:0000256" key="2">
    <source>
        <dbReference type="ARBA" id="ARBA00023145"/>
    </source>
</evidence>
<dbReference type="PANTHER" id="PTHR12411">
    <property type="entry name" value="CYSTEINE PROTEASE FAMILY C1-RELATED"/>
    <property type="match status" value="1"/>
</dbReference>
<organism evidence="5 6">
    <name type="scientific">Euplotes crassus</name>
    <dbReference type="NCBI Taxonomy" id="5936"/>
    <lineage>
        <taxon>Eukaryota</taxon>
        <taxon>Sar</taxon>
        <taxon>Alveolata</taxon>
        <taxon>Ciliophora</taxon>
        <taxon>Intramacronucleata</taxon>
        <taxon>Spirotrichea</taxon>
        <taxon>Hypotrichia</taxon>
        <taxon>Euplotida</taxon>
        <taxon>Euplotidae</taxon>
        <taxon>Moneuplotes</taxon>
    </lineage>
</organism>
<dbReference type="InterPro" id="IPR025661">
    <property type="entry name" value="Pept_asp_AS"/>
</dbReference>
<dbReference type="PROSITE" id="PS00640">
    <property type="entry name" value="THIOL_PROTEASE_ASN"/>
    <property type="match status" value="1"/>
</dbReference>
<gene>
    <name evidence="5" type="ORF">ECRASSUSDP1_LOCUS2445</name>
</gene>
<dbReference type="PRINTS" id="PR00705">
    <property type="entry name" value="PAPAIN"/>
</dbReference>
<feature type="signal peptide" evidence="3">
    <location>
        <begin position="1"/>
        <end position="19"/>
    </location>
</feature>
<dbReference type="FunFam" id="3.90.70.10:FF:000117">
    <property type="entry name" value="Probable papain cysteine protease"/>
    <property type="match status" value="2"/>
</dbReference>
<name>A0AAD1U2Z8_EUPCR</name>
<reference evidence="5" key="1">
    <citation type="submission" date="2023-07" db="EMBL/GenBank/DDBJ databases">
        <authorList>
            <consortium name="AG Swart"/>
            <person name="Singh M."/>
            <person name="Singh A."/>
            <person name="Seah K."/>
            <person name="Emmerich C."/>
        </authorList>
    </citation>
    <scope>NUCLEOTIDE SEQUENCE</scope>
    <source>
        <strain evidence="5">DP1</strain>
    </source>
</reference>
<dbReference type="SMART" id="SM00645">
    <property type="entry name" value="Pept_C1"/>
    <property type="match status" value="2"/>
</dbReference>
<dbReference type="GO" id="GO:0006508">
    <property type="term" value="P:proteolysis"/>
    <property type="evidence" value="ECO:0007669"/>
    <property type="project" value="InterPro"/>
</dbReference>
<accession>A0AAD1U2Z8</accession>
<evidence type="ECO:0000313" key="6">
    <source>
        <dbReference type="Proteomes" id="UP001295684"/>
    </source>
</evidence>
<evidence type="ECO:0000256" key="3">
    <source>
        <dbReference type="SAM" id="SignalP"/>
    </source>
</evidence>
<evidence type="ECO:0000259" key="4">
    <source>
        <dbReference type="SMART" id="SM00645"/>
    </source>
</evidence>
<keyword evidence="3" id="KW-0732">Signal</keyword>
<dbReference type="Pfam" id="PF00112">
    <property type="entry name" value="Peptidase_C1"/>
    <property type="match status" value="2"/>
</dbReference>
<comment type="caution">
    <text evidence="5">The sequence shown here is derived from an EMBL/GenBank/DDBJ whole genome shotgun (WGS) entry which is preliminary data.</text>
</comment>
<evidence type="ECO:0000256" key="1">
    <source>
        <dbReference type="ARBA" id="ARBA00008455"/>
    </source>
</evidence>
<dbReference type="InterPro" id="IPR038765">
    <property type="entry name" value="Papain-like_cys_pep_sf"/>
</dbReference>
<comment type="similarity">
    <text evidence="1">Belongs to the peptidase C1 family.</text>
</comment>
<dbReference type="Proteomes" id="UP001295684">
    <property type="component" value="Unassembled WGS sequence"/>
</dbReference>
<dbReference type="EMBL" id="CAMPGE010002337">
    <property type="protein sequence ID" value="CAI2361135.1"/>
    <property type="molecule type" value="Genomic_DNA"/>
</dbReference>
<feature type="domain" description="Peptidase C1A papain C-terminal" evidence="4">
    <location>
        <begin position="48"/>
        <end position="283"/>
    </location>
</feature>
<protein>
    <recommendedName>
        <fullName evidence="4">Peptidase C1A papain C-terminal domain-containing protein</fullName>
    </recommendedName>
</protein>
<keyword evidence="2" id="KW-0865">Zymogen</keyword>